<keyword evidence="1" id="KW-0472">Membrane</keyword>
<proteinExistence type="predicted"/>
<dbReference type="AlphaFoldDB" id="A0A7X0W546"/>
<dbReference type="EMBL" id="NYPG01000002">
    <property type="protein sequence ID" value="PDK42006.1"/>
    <property type="molecule type" value="Genomic_DNA"/>
</dbReference>
<name>A0A7X0W546_LISWE</name>
<feature type="transmembrane region" description="Helical" evidence="1">
    <location>
        <begin position="102"/>
        <end position="121"/>
    </location>
</feature>
<dbReference type="Proteomes" id="UP000219632">
    <property type="component" value="Unassembled WGS sequence"/>
</dbReference>
<dbReference type="PANTHER" id="PTHR34980:SF2">
    <property type="entry name" value="INNER MEMBRANE PROTEIN YHAH-RELATED"/>
    <property type="match status" value="1"/>
</dbReference>
<protein>
    <submittedName>
        <fullName evidence="2">DUF805 domain-containing protein</fullName>
    </submittedName>
</protein>
<dbReference type="PANTHER" id="PTHR34980">
    <property type="entry name" value="INNER MEMBRANE PROTEIN-RELATED-RELATED"/>
    <property type="match status" value="1"/>
</dbReference>
<evidence type="ECO:0000313" key="5">
    <source>
        <dbReference type="Proteomes" id="UP000522007"/>
    </source>
</evidence>
<reference evidence="2 5" key="2">
    <citation type="submission" date="2020-03" db="EMBL/GenBank/DDBJ databases">
        <title>Soil Listeria distribution.</title>
        <authorList>
            <person name="Liao J."/>
            <person name="Wiedmann M."/>
        </authorList>
    </citation>
    <scope>NUCLEOTIDE SEQUENCE [LARGE SCALE GENOMIC DNA]</scope>
    <source>
        <strain evidence="2 5">FSL L7-1829</strain>
    </source>
</reference>
<dbReference type="GeneID" id="61188530"/>
<dbReference type="InterPro" id="IPR008523">
    <property type="entry name" value="DUF805"/>
</dbReference>
<organism evidence="2 5">
    <name type="scientific">Listeria welshimeri</name>
    <dbReference type="NCBI Taxonomy" id="1643"/>
    <lineage>
        <taxon>Bacteria</taxon>
        <taxon>Bacillati</taxon>
        <taxon>Bacillota</taxon>
        <taxon>Bacilli</taxon>
        <taxon>Bacillales</taxon>
        <taxon>Listeriaceae</taxon>
        <taxon>Listeria</taxon>
    </lineage>
</organism>
<dbReference type="OMA" id="TWFWGVI"/>
<accession>A0A7X0W546</accession>
<keyword evidence="4" id="KW-1185">Reference proteome</keyword>
<feature type="transmembrane region" description="Helical" evidence="1">
    <location>
        <begin position="25"/>
        <end position="54"/>
    </location>
</feature>
<evidence type="ECO:0000313" key="3">
    <source>
        <dbReference type="EMBL" id="PDK42006.1"/>
    </source>
</evidence>
<dbReference type="GO" id="GO:0005886">
    <property type="term" value="C:plasma membrane"/>
    <property type="evidence" value="ECO:0007669"/>
    <property type="project" value="TreeGrafter"/>
</dbReference>
<comment type="caution">
    <text evidence="2">The sequence shown here is derived from an EMBL/GenBank/DDBJ whole genome shotgun (WGS) entry which is preliminary data.</text>
</comment>
<dbReference type="RefSeq" id="WP_011701484.1">
    <property type="nucleotide sequence ID" value="NZ_CBCSAN010000001.1"/>
</dbReference>
<keyword evidence="1" id="KW-0812">Transmembrane</keyword>
<evidence type="ECO:0000313" key="4">
    <source>
        <dbReference type="Proteomes" id="UP000219632"/>
    </source>
</evidence>
<sequence>MGFLEAYKSFWKNYFNFEGRASRSAYWYVVLWNGMIFAVLYFLSFILGISGFFGSLLGGTGLASNIAAVIVLVLLFLYMLAVIVPTISLMVRRLHDSGKSGFFFFLDFIPFVGGLIMLIFMCLESDGSNQYGDSYSQFDI</sequence>
<reference evidence="3 4" key="1">
    <citation type="submission" date="2017-09" db="EMBL/GenBank/DDBJ databases">
        <title>Draft Genomes of 144 Listeria Monocytogenes isolates from foods.</title>
        <authorList>
            <person name="Wu C.H."/>
            <person name="Ng J."/>
            <person name="Kiang D."/>
            <person name="Chen C.-Y."/>
            <person name="Frink S."/>
            <person name="Lafrades M."/>
            <person name="Morales C."/>
            <person name="Park P."/>
            <person name="Zwick M."/>
        </authorList>
    </citation>
    <scope>NUCLEOTIDE SEQUENCE [LARGE SCALE GENOMIC DNA]</scope>
    <source>
        <strain evidence="3 4">CDPHFDLB-F14M01633.75-2</strain>
    </source>
</reference>
<evidence type="ECO:0000313" key="2">
    <source>
        <dbReference type="EMBL" id="MBC1322546.1"/>
    </source>
</evidence>
<feature type="transmembrane region" description="Helical" evidence="1">
    <location>
        <begin position="66"/>
        <end position="90"/>
    </location>
</feature>
<evidence type="ECO:0000256" key="1">
    <source>
        <dbReference type="SAM" id="Phobius"/>
    </source>
</evidence>
<dbReference type="Proteomes" id="UP000522007">
    <property type="component" value="Unassembled WGS sequence"/>
</dbReference>
<keyword evidence="1" id="KW-1133">Transmembrane helix</keyword>
<dbReference type="EMBL" id="JAAROP010000004">
    <property type="protein sequence ID" value="MBC1322546.1"/>
    <property type="molecule type" value="Genomic_DNA"/>
</dbReference>
<dbReference type="Pfam" id="PF05656">
    <property type="entry name" value="DUF805"/>
    <property type="match status" value="1"/>
</dbReference>
<gene>
    <name evidence="3" type="ORF">AFZ32_04540</name>
    <name evidence="2" type="ORF">HB853_06265</name>
</gene>